<gene>
    <name evidence="10" type="ORF">BU16DRAFT_473451</name>
</gene>
<feature type="region of interest" description="Disordered" evidence="8">
    <location>
        <begin position="577"/>
        <end position="601"/>
    </location>
</feature>
<feature type="region of interest" description="Disordered" evidence="8">
    <location>
        <begin position="686"/>
        <end position="865"/>
    </location>
</feature>
<evidence type="ECO:0000259" key="9">
    <source>
        <dbReference type="PROSITE" id="PS50235"/>
    </source>
</evidence>
<dbReference type="Pfam" id="PF00443">
    <property type="entry name" value="UCH"/>
    <property type="match status" value="1"/>
</dbReference>
<dbReference type="GO" id="GO:0005829">
    <property type="term" value="C:cytosol"/>
    <property type="evidence" value="ECO:0007669"/>
    <property type="project" value="TreeGrafter"/>
</dbReference>
<dbReference type="PANTHER" id="PTHR24006:SF722">
    <property type="entry name" value="UBIQUITIN CARBOXYL-TERMINAL HYDROLASE 48"/>
    <property type="match status" value="1"/>
</dbReference>
<keyword evidence="5" id="KW-0833">Ubl conjugation pathway</keyword>
<dbReference type="InterPro" id="IPR001394">
    <property type="entry name" value="Peptidase_C19_UCH"/>
</dbReference>
<feature type="compositionally biased region" description="Basic residues" evidence="8">
    <location>
        <begin position="16"/>
        <end position="32"/>
    </location>
</feature>
<evidence type="ECO:0000256" key="2">
    <source>
        <dbReference type="ARBA" id="ARBA00009085"/>
    </source>
</evidence>
<dbReference type="OrthoDB" id="6287070at2759"/>
<accession>A0A6A6QAG2</accession>
<comment type="catalytic activity">
    <reaction evidence="1">
        <text>Thiol-dependent hydrolysis of ester, thioester, amide, peptide and isopeptide bonds formed by the C-terminal Gly of ubiquitin (a 76-residue protein attached to proteins as an intracellular targeting signal).</text>
        <dbReference type="EC" id="3.4.19.12"/>
    </reaction>
</comment>
<dbReference type="CDD" id="cd02670">
    <property type="entry name" value="Peptidase_C19N"/>
    <property type="match status" value="1"/>
</dbReference>
<name>A0A6A6QAG2_9PEZI</name>
<dbReference type="EC" id="3.4.19.12" evidence="3"/>
<dbReference type="InterPro" id="IPR038765">
    <property type="entry name" value="Papain-like_cys_pep_sf"/>
</dbReference>
<dbReference type="GO" id="GO:0006508">
    <property type="term" value="P:proteolysis"/>
    <property type="evidence" value="ECO:0007669"/>
    <property type="project" value="UniProtKB-KW"/>
</dbReference>
<feature type="domain" description="USP" evidence="9">
    <location>
        <begin position="197"/>
        <end position="635"/>
    </location>
</feature>
<dbReference type="AlphaFoldDB" id="A0A6A6QAG2"/>
<reference evidence="10" key="1">
    <citation type="journal article" date="2020" name="Stud. Mycol.">
        <title>101 Dothideomycetes genomes: a test case for predicting lifestyles and emergence of pathogens.</title>
        <authorList>
            <person name="Haridas S."/>
            <person name="Albert R."/>
            <person name="Binder M."/>
            <person name="Bloem J."/>
            <person name="Labutti K."/>
            <person name="Salamov A."/>
            <person name="Andreopoulos B."/>
            <person name="Baker S."/>
            <person name="Barry K."/>
            <person name="Bills G."/>
            <person name="Bluhm B."/>
            <person name="Cannon C."/>
            <person name="Castanera R."/>
            <person name="Culley D."/>
            <person name="Daum C."/>
            <person name="Ezra D."/>
            <person name="Gonzalez J."/>
            <person name="Henrissat B."/>
            <person name="Kuo A."/>
            <person name="Liang C."/>
            <person name="Lipzen A."/>
            <person name="Lutzoni F."/>
            <person name="Magnuson J."/>
            <person name="Mondo S."/>
            <person name="Nolan M."/>
            <person name="Ohm R."/>
            <person name="Pangilinan J."/>
            <person name="Park H.-J."/>
            <person name="Ramirez L."/>
            <person name="Alfaro M."/>
            <person name="Sun H."/>
            <person name="Tritt A."/>
            <person name="Yoshinaga Y."/>
            <person name="Zwiers L.-H."/>
            <person name="Turgeon B."/>
            <person name="Goodwin S."/>
            <person name="Spatafora J."/>
            <person name="Crous P."/>
            <person name="Grigoriev I."/>
        </authorList>
    </citation>
    <scope>NUCLEOTIDE SEQUENCE</scope>
    <source>
        <strain evidence="10">CBS 269.34</strain>
    </source>
</reference>
<feature type="compositionally biased region" description="Basic and acidic residues" evidence="8">
    <location>
        <begin position="710"/>
        <end position="722"/>
    </location>
</feature>
<dbReference type="PANTHER" id="PTHR24006">
    <property type="entry name" value="UBIQUITIN CARBOXYL-TERMINAL HYDROLASE"/>
    <property type="match status" value="1"/>
</dbReference>
<feature type="compositionally biased region" description="Low complexity" evidence="8">
    <location>
        <begin position="754"/>
        <end position="776"/>
    </location>
</feature>
<evidence type="ECO:0000313" key="11">
    <source>
        <dbReference type="Proteomes" id="UP000799750"/>
    </source>
</evidence>
<feature type="compositionally biased region" description="Polar residues" evidence="8">
    <location>
        <begin position="387"/>
        <end position="408"/>
    </location>
</feature>
<dbReference type="SUPFAM" id="SSF54001">
    <property type="entry name" value="Cysteine proteinases"/>
    <property type="match status" value="1"/>
</dbReference>
<keyword evidence="6" id="KW-0378">Hydrolase</keyword>
<dbReference type="InterPro" id="IPR028889">
    <property type="entry name" value="USP"/>
</dbReference>
<feature type="region of interest" description="Disordered" evidence="8">
    <location>
        <begin position="1"/>
        <end position="60"/>
    </location>
</feature>
<dbReference type="Gene3D" id="3.90.70.10">
    <property type="entry name" value="Cysteine proteinases"/>
    <property type="match status" value="2"/>
</dbReference>
<evidence type="ECO:0000256" key="5">
    <source>
        <dbReference type="ARBA" id="ARBA00022786"/>
    </source>
</evidence>
<feature type="compositionally biased region" description="Basic and acidic residues" evidence="8">
    <location>
        <begin position="837"/>
        <end position="848"/>
    </location>
</feature>
<dbReference type="EMBL" id="MU004202">
    <property type="protein sequence ID" value="KAF2488613.1"/>
    <property type="molecule type" value="Genomic_DNA"/>
</dbReference>
<feature type="region of interest" description="Disordered" evidence="8">
    <location>
        <begin position="387"/>
        <end position="418"/>
    </location>
</feature>
<protein>
    <recommendedName>
        <fullName evidence="3">ubiquitinyl hydrolase 1</fullName>
        <ecNumber evidence="3">3.4.19.12</ecNumber>
    </recommendedName>
</protein>
<proteinExistence type="inferred from homology"/>
<comment type="similarity">
    <text evidence="2">Belongs to the peptidase C19 family.</text>
</comment>
<keyword evidence="4" id="KW-0645">Protease</keyword>
<keyword evidence="7" id="KW-0788">Thiol protease</keyword>
<evidence type="ECO:0000256" key="6">
    <source>
        <dbReference type="ARBA" id="ARBA00022801"/>
    </source>
</evidence>
<dbReference type="PROSITE" id="PS50235">
    <property type="entry name" value="USP_3"/>
    <property type="match status" value="1"/>
</dbReference>
<evidence type="ECO:0000256" key="1">
    <source>
        <dbReference type="ARBA" id="ARBA00000707"/>
    </source>
</evidence>
<evidence type="ECO:0000256" key="7">
    <source>
        <dbReference type="ARBA" id="ARBA00022807"/>
    </source>
</evidence>
<feature type="compositionally biased region" description="Polar residues" evidence="8">
    <location>
        <begin position="688"/>
        <end position="709"/>
    </location>
</feature>
<keyword evidence="11" id="KW-1185">Reference proteome</keyword>
<evidence type="ECO:0000256" key="3">
    <source>
        <dbReference type="ARBA" id="ARBA00012759"/>
    </source>
</evidence>
<dbReference type="Proteomes" id="UP000799750">
    <property type="component" value="Unassembled WGS sequence"/>
</dbReference>
<sequence length="865" mass="96145">MSGMTRFLSRREKNHDKRRSKSASRKVHKRLFQSRSDSHSVGSSADGSGPPEPERKKTRRSNSILSLGAHIMPNVLSRKLSPKLPACTQLSAFFAQTSTMFSSDRITLQSKIVPSDLYTIFSNEPSTKSEKGSDEKKVKALVQRLNKVGVTTFGEAQCAYALSKHADDPDRAYQFLILAADSFEGILKDIDPSVKMVGSENRNYVTCYLDALLFAMFARLDSFEAILYNSFEDEPRKKLSGMLRLWVNMLRSGKLITVDLVGHVQEAIGNCGWEEACEIRQQDASEAFTFITGKLELPLLTLKMDIYHTGKEEKEDDHKFVNERLLEVAIPEPEEGQIITLENCLESYFNNKIEVKRILQRRTTLQSVRSMDIGEKGGSTHIETVEISSRSSSPAVMTPMTPNFSHSPASPMRPITGRGRADSIFSERYVKTSESSDKTLTDELAKDETTHRPREGSLRKEVMMPAWQFFSLIPWYTDNTPTSDAQVAAHFSAKRPVLGICLKRYTMLPNGTPKRLDTFIDIPLEIGLPHFISDDRMDEEGPLFGNFKLVLQSVVCHRGVSVDSGHYVALVRANAPSSSWVPKSGDSRPGSAHSSDDTPSQWMRFDDLAKERVTDVDIKQALQDESPYLLFYQVQPIDEDLARGDPPSYMEAQSGMSTVDQSVETLQTTVSEPINDSSDWDRAEVATLSRQTTPAQRLSIDIPSSNRRSVSFDELEHGDSTRGRAAGPTPGEERKGFLSALQPATKSEKKSSSKSRPSSQSGESSSRLSLTMSRLTGRGSKVNLQVPDSTEEPVVVVQEVSTNEGPDRPAASDKLMPAAIPAVKSSGIGRSKSKRGKEKDKKKSEGEKSHRHHHGKQPDRECVVM</sequence>
<dbReference type="GO" id="GO:0004843">
    <property type="term" value="F:cysteine-type deubiquitinase activity"/>
    <property type="evidence" value="ECO:0007669"/>
    <property type="project" value="UniProtKB-EC"/>
</dbReference>
<evidence type="ECO:0000256" key="4">
    <source>
        <dbReference type="ARBA" id="ARBA00022670"/>
    </source>
</evidence>
<feature type="compositionally biased region" description="Basic and acidic residues" evidence="8">
    <location>
        <begin position="856"/>
        <end position="865"/>
    </location>
</feature>
<evidence type="ECO:0000256" key="8">
    <source>
        <dbReference type="SAM" id="MobiDB-lite"/>
    </source>
</evidence>
<feature type="compositionally biased region" description="Polar residues" evidence="8">
    <location>
        <begin position="33"/>
        <end position="46"/>
    </location>
</feature>
<evidence type="ECO:0000313" key="10">
    <source>
        <dbReference type="EMBL" id="KAF2488613.1"/>
    </source>
</evidence>
<dbReference type="GO" id="GO:0005634">
    <property type="term" value="C:nucleus"/>
    <property type="evidence" value="ECO:0007669"/>
    <property type="project" value="UniProtKB-SubCell"/>
</dbReference>
<dbReference type="InterPro" id="IPR050164">
    <property type="entry name" value="Peptidase_C19"/>
</dbReference>
<organism evidence="10 11">
    <name type="scientific">Lophium mytilinum</name>
    <dbReference type="NCBI Taxonomy" id="390894"/>
    <lineage>
        <taxon>Eukaryota</taxon>
        <taxon>Fungi</taxon>
        <taxon>Dikarya</taxon>
        <taxon>Ascomycota</taxon>
        <taxon>Pezizomycotina</taxon>
        <taxon>Dothideomycetes</taxon>
        <taxon>Pleosporomycetidae</taxon>
        <taxon>Mytilinidiales</taxon>
        <taxon>Mytilinidiaceae</taxon>
        <taxon>Lophium</taxon>
    </lineage>
</organism>
<dbReference type="GO" id="GO:0016579">
    <property type="term" value="P:protein deubiquitination"/>
    <property type="evidence" value="ECO:0007669"/>
    <property type="project" value="InterPro"/>
</dbReference>
<feature type="region of interest" description="Disordered" evidence="8">
    <location>
        <begin position="432"/>
        <end position="457"/>
    </location>
</feature>